<evidence type="ECO:0000259" key="3">
    <source>
        <dbReference type="Pfam" id="PF02931"/>
    </source>
</evidence>
<dbReference type="InterPro" id="IPR036734">
    <property type="entry name" value="Neur_chan_lig-bd_sf"/>
</dbReference>
<feature type="transmembrane region" description="Helical" evidence="1">
    <location>
        <begin position="368"/>
        <end position="392"/>
    </location>
</feature>
<keyword evidence="1" id="KW-1133">Transmembrane helix</keyword>
<dbReference type="InterPro" id="IPR006201">
    <property type="entry name" value="Neur_channel"/>
</dbReference>
<dbReference type="InterPro" id="IPR006202">
    <property type="entry name" value="Neur_chan_lig-bd"/>
</dbReference>
<keyword evidence="2" id="KW-0732">Signal</keyword>
<dbReference type="Proteomes" id="UP001177023">
    <property type="component" value="Unassembled WGS sequence"/>
</dbReference>
<feature type="signal peptide" evidence="2">
    <location>
        <begin position="1"/>
        <end position="19"/>
    </location>
</feature>
<proteinExistence type="predicted"/>
<dbReference type="Gene3D" id="2.70.170.10">
    <property type="entry name" value="Neurotransmitter-gated ion-channel ligand-binding domain"/>
    <property type="match status" value="1"/>
</dbReference>
<evidence type="ECO:0000313" key="5">
    <source>
        <dbReference type="Proteomes" id="UP001177023"/>
    </source>
</evidence>
<dbReference type="GO" id="GO:0016020">
    <property type="term" value="C:membrane"/>
    <property type="evidence" value="ECO:0007669"/>
    <property type="project" value="InterPro"/>
</dbReference>
<feature type="non-terminal residue" evidence="4">
    <location>
        <position position="1"/>
    </location>
</feature>
<dbReference type="PANTHER" id="PTHR18945">
    <property type="entry name" value="NEUROTRANSMITTER GATED ION CHANNEL"/>
    <property type="match status" value="1"/>
</dbReference>
<keyword evidence="1" id="KW-0472">Membrane</keyword>
<dbReference type="Pfam" id="PF02931">
    <property type="entry name" value="Neur_chan_LBD"/>
    <property type="match status" value="1"/>
</dbReference>
<dbReference type="GO" id="GO:0005230">
    <property type="term" value="F:extracellular ligand-gated monoatomic ion channel activity"/>
    <property type="evidence" value="ECO:0007669"/>
    <property type="project" value="InterPro"/>
</dbReference>
<reference evidence="4" key="1">
    <citation type="submission" date="2023-06" db="EMBL/GenBank/DDBJ databases">
        <authorList>
            <person name="Delattre M."/>
        </authorList>
    </citation>
    <scope>NUCLEOTIDE SEQUENCE</scope>
    <source>
        <strain evidence="4">AF72</strain>
    </source>
</reference>
<organism evidence="4 5">
    <name type="scientific">Mesorhabditis spiculigera</name>
    <dbReference type="NCBI Taxonomy" id="96644"/>
    <lineage>
        <taxon>Eukaryota</taxon>
        <taxon>Metazoa</taxon>
        <taxon>Ecdysozoa</taxon>
        <taxon>Nematoda</taxon>
        <taxon>Chromadorea</taxon>
        <taxon>Rhabditida</taxon>
        <taxon>Rhabditina</taxon>
        <taxon>Rhabditomorpha</taxon>
        <taxon>Rhabditoidea</taxon>
        <taxon>Rhabditidae</taxon>
        <taxon>Mesorhabditinae</taxon>
        <taxon>Mesorhabditis</taxon>
    </lineage>
</organism>
<feature type="transmembrane region" description="Helical" evidence="1">
    <location>
        <begin position="309"/>
        <end position="328"/>
    </location>
</feature>
<evidence type="ECO:0000313" key="4">
    <source>
        <dbReference type="EMBL" id="CAJ0581673.1"/>
    </source>
</evidence>
<name>A0AA36G884_9BILA</name>
<dbReference type="AlphaFoldDB" id="A0AA36G884"/>
<keyword evidence="1" id="KW-0812">Transmembrane</keyword>
<dbReference type="SUPFAM" id="SSF63712">
    <property type="entry name" value="Nicotinic receptor ligand binding domain-like"/>
    <property type="match status" value="1"/>
</dbReference>
<gene>
    <name evidence="4" type="ORF">MSPICULIGERA_LOCUS19828</name>
</gene>
<evidence type="ECO:0000256" key="2">
    <source>
        <dbReference type="SAM" id="SignalP"/>
    </source>
</evidence>
<keyword evidence="5" id="KW-1185">Reference proteome</keyword>
<feature type="chain" id="PRO_5041207219" description="Neurotransmitter-gated ion-channel ligand-binding domain-containing protein" evidence="2">
    <location>
        <begin position="20"/>
        <end position="880"/>
    </location>
</feature>
<evidence type="ECO:0000256" key="1">
    <source>
        <dbReference type="SAM" id="Phobius"/>
    </source>
</evidence>
<dbReference type="GO" id="GO:0004888">
    <property type="term" value="F:transmembrane signaling receptor activity"/>
    <property type="evidence" value="ECO:0007669"/>
    <property type="project" value="InterPro"/>
</dbReference>
<protein>
    <recommendedName>
        <fullName evidence="3">Neurotransmitter-gated ion-channel ligand-binding domain-containing protein</fullName>
    </recommendedName>
</protein>
<feature type="transmembrane region" description="Helical" evidence="1">
    <location>
        <begin position="335"/>
        <end position="356"/>
    </location>
</feature>
<sequence length="880" mass="101023">MRGIFQGFSLLASFILVYGLPDACPWKKNFTENPEFITKEYVKQIGDLEDCLYYYLIDKEYEKSNEFNSLIHRAPPTDGDEKTGRVLRVEIEDILIHRVQLKPQSTYQFRIEGDIYLNWLDTRLTWDLSEWHIEQFTLHDTHHIWSPKLKDFGRCADDPLACITTLADVDLLSDGRVYARLHFSYDSYCSVDYSRYPEEENNCCVFFSGFEQEVTLAFDVLPKTNHEMEHAVGAAPPATRHLIDSVYAMEEDHTAWVVDSRTITSHSVIVPIPKSEMRNTGVVKVAPFAALEMLRVCVHAEKKMSTVAFALRLPVTIATLIMLVSPLFGELKTQAWVKLLTLCLQTACFLFLVSIAPPNGFAGAKPKIYVFYEFLFTITFLSILVTVSMMAVSRVKRTVPPTHRVYLFAKVINRLICCIEPEPGASYQRHLDESEGRGGNLASNDPEYTQDWRHIYLAINNLKRMDAQPSIRRAPLPYVRLPARLQHLVNCKLSFGARVQLRATSKVFSKRPGDVFLLVGQYRFVRLFIKGLQCHCAFSFYIEEMPDPTLQPSDFINISIGVSERDESYAIDCGFRQRSPDDVGPYFIETTTTAYNRPKVLRFESTISMDERRALRILDKLTSSLPSQAVCLQHMLLGRPLPAITKMSFFRRCPITIAAQFGALWAGRHHDRYLRLDEWIPNGLRPYQASIWPTGYYAPDDYLPILMDAFEKLKDLPLLHLNQVYRVKADCLESLAVIEQMIHHIVKSPPPSGQRRLVAFHTLLFRRYLPPEEERSEYLCAREKMLERLIESFNNCQSHFNTQVQLYVEGGRGRRMFKGAPPCVRTGIRIILAQNYSLPHSKQLIHLSPWLLSDTCAERLTGPKEGIALRWDSSATRDSI</sequence>
<dbReference type="EMBL" id="CATQJA010002663">
    <property type="protein sequence ID" value="CAJ0581673.1"/>
    <property type="molecule type" value="Genomic_DNA"/>
</dbReference>
<comment type="caution">
    <text evidence="4">The sequence shown here is derived from an EMBL/GenBank/DDBJ whole genome shotgun (WGS) entry which is preliminary data.</text>
</comment>
<accession>A0AA36G884</accession>
<feature type="domain" description="Neurotransmitter-gated ion-channel ligand-binding" evidence="3">
    <location>
        <begin position="104"/>
        <end position="212"/>
    </location>
</feature>